<evidence type="ECO:0000256" key="1">
    <source>
        <dbReference type="ARBA" id="ARBA00004651"/>
    </source>
</evidence>
<proteinExistence type="predicted"/>
<accession>A0A921FSX3</accession>
<keyword evidence="5 6" id="KW-0472">Membrane</keyword>
<evidence type="ECO:0000256" key="2">
    <source>
        <dbReference type="ARBA" id="ARBA00022475"/>
    </source>
</evidence>
<evidence type="ECO:0000313" key="9">
    <source>
        <dbReference type="Proteomes" id="UP000715651"/>
    </source>
</evidence>
<gene>
    <name evidence="8" type="ORF">K8U78_00690</name>
</gene>
<dbReference type="PANTHER" id="PTHR36115">
    <property type="entry name" value="PROLINE-RICH ANTIGEN HOMOLOG-RELATED"/>
    <property type="match status" value="1"/>
</dbReference>
<evidence type="ECO:0000256" key="3">
    <source>
        <dbReference type="ARBA" id="ARBA00022692"/>
    </source>
</evidence>
<dbReference type="PANTHER" id="PTHR36115:SF6">
    <property type="entry name" value="PROLINE-RICH ANTIGEN HOMOLOG"/>
    <property type="match status" value="1"/>
</dbReference>
<evidence type="ECO:0000313" key="8">
    <source>
        <dbReference type="EMBL" id="HJF17688.1"/>
    </source>
</evidence>
<evidence type="ECO:0000256" key="6">
    <source>
        <dbReference type="SAM" id="Phobius"/>
    </source>
</evidence>
<reference evidence="8" key="1">
    <citation type="journal article" date="2021" name="PeerJ">
        <title>Extensive microbial diversity within the chicken gut microbiome revealed by metagenomics and culture.</title>
        <authorList>
            <person name="Gilroy R."/>
            <person name="Ravi A."/>
            <person name="Getino M."/>
            <person name="Pursley I."/>
            <person name="Horton D.L."/>
            <person name="Alikhan N.F."/>
            <person name="Baker D."/>
            <person name="Gharbi K."/>
            <person name="Hall N."/>
            <person name="Watson M."/>
            <person name="Adriaenssens E.M."/>
            <person name="Foster-Nyarko E."/>
            <person name="Jarju S."/>
            <person name="Secka A."/>
            <person name="Antonio M."/>
            <person name="Oren A."/>
            <person name="Chaudhuri R.R."/>
            <person name="La Ragione R."/>
            <person name="Hildebrand F."/>
            <person name="Pallen M.J."/>
        </authorList>
    </citation>
    <scope>NUCLEOTIDE SEQUENCE</scope>
    <source>
        <strain evidence="8">578</strain>
    </source>
</reference>
<dbReference type="AlphaFoldDB" id="A0A921FSX3"/>
<comment type="caution">
    <text evidence="8">The sequence shown here is derived from an EMBL/GenBank/DDBJ whole genome shotgun (WGS) entry which is preliminary data.</text>
</comment>
<feature type="transmembrane region" description="Helical" evidence="6">
    <location>
        <begin position="125"/>
        <end position="147"/>
    </location>
</feature>
<evidence type="ECO:0000259" key="7">
    <source>
        <dbReference type="Pfam" id="PF06271"/>
    </source>
</evidence>
<dbReference type="EMBL" id="DYWK01000002">
    <property type="protein sequence ID" value="HJF17688.1"/>
    <property type="molecule type" value="Genomic_DNA"/>
</dbReference>
<keyword evidence="4 6" id="KW-1133">Transmembrane helix</keyword>
<comment type="subcellular location">
    <subcellularLocation>
        <location evidence="1">Cell membrane</location>
        <topology evidence="1">Multi-pass membrane protein</topology>
    </subcellularLocation>
</comment>
<dbReference type="Proteomes" id="UP000715651">
    <property type="component" value="Unassembled WGS sequence"/>
</dbReference>
<dbReference type="Pfam" id="PF06271">
    <property type="entry name" value="RDD"/>
    <property type="match status" value="1"/>
</dbReference>
<dbReference type="GO" id="GO:0005886">
    <property type="term" value="C:plasma membrane"/>
    <property type="evidence" value="ECO:0007669"/>
    <property type="project" value="UniProtKB-SubCell"/>
</dbReference>
<feature type="transmembrane region" description="Helical" evidence="6">
    <location>
        <begin position="47"/>
        <end position="68"/>
    </location>
</feature>
<keyword evidence="3 6" id="KW-0812">Transmembrane</keyword>
<evidence type="ECO:0000256" key="4">
    <source>
        <dbReference type="ARBA" id="ARBA00022989"/>
    </source>
</evidence>
<feature type="transmembrane region" description="Helical" evidence="6">
    <location>
        <begin position="74"/>
        <end position="96"/>
    </location>
</feature>
<keyword evidence="2" id="KW-1003">Cell membrane</keyword>
<dbReference type="InterPro" id="IPR051791">
    <property type="entry name" value="Pra-immunoreactive"/>
</dbReference>
<sequence length="167" mass="18357">MNKDVLSSTQGVPGNYAHVEASDDDKSLGNSEDQLHLAGWWRRAGAYLLRIVIPTSFLSQIIGTLVFHNSAPDGWWGSALLWGSFVVVCAVTNLVASHGTTWTDRILHTQVYSLRTGKPAGRLALLIREFLHILDFACLIGFLLPFITTHKQTVADLIMGTVVLNTQ</sequence>
<reference evidence="8" key="2">
    <citation type="submission" date="2021-09" db="EMBL/GenBank/DDBJ databases">
        <authorList>
            <person name="Gilroy R."/>
        </authorList>
    </citation>
    <scope>NUCLEOTIDE SEQUENCE</scope>
    <source>
        <strain evidence="8">578</strain>
    </source>
</reference>
<protein>
    <submittedName>
        <fullName evidence="8">RDD family protein</fullName>
    </submittedName>
</protein>
<dbReference type="InterPro" id="IPR010432">
    <property type="entry name" value="RDD"/>
</dbReference>
<feature type="domain" description="RDD" evidence="7">
    <location>
        <begin position="37"/>
        <end position="160"/>
    </location>
</feature>
<evidence type="ECO:0000256" key="5">
    <source>
        <dbReference type="ARBA" id="ARBA00023136"/>
    </source>
</evidence>
<name>A0A921FSX3_9BIFI</name>
<organism evidence="8 9">
    <name type="scientific">Aeriscardovia aeriphila</name>
    <dbReference type="NCBI Taxonomy" id="218139"/>
    <lineage>
        <taxon>Bacteria</taxon>
        <taxon>Bacillati</taxon>
        <taxon>Actinomycetota</taxon>
        <taxon>Actinomycetes</taxon>
        <taxon>Bifidobacteriales</taxon>
        <taxon>Bifidobacteriaceae</taxon>
        <taxon>Aeriscardovia</taxon>
    </lineage>
</organism>